<organism evidence="1 2">
    <name type="scientific">Armillaria luteobubalina</name>
    <dbReference type="NCBI Taxonomy" id="153913"/>
    <lineage>
        <taxon>Eukaryota</taxon>
        <taxon>Fungi</taxon>
        <taxon>Dikarya</taxon>
        <taxon>Basidiomycota</taxon>
        <taxon>Agaricomycotina</taxon>
        <taxon>Agaricomycetes</taxon>
        <taxon>Agaricomycetidae</taxon>
        <taxon>Agaricales</taxon>
        <taxon>Marasmiineae</taxon>
        <taxon>Physalacriaceae</taxon>
        <taxon>Armillaria</taxon>
    </lineage>
</organism>
<protein>
    <submittedName>
        <fullName evidence="1">Uncharacterized protein</fullName>
    </submittedName>
</protein>
<proteinExistence type="predicted"/>
<evidence type="ECO:0000313" key="2">
    <source>
        <dbReference type="Proteomes" id="UP001175228"/>
    </source>
</evidence>
<dbReference type="Proteomes" id="UP001175228">
    <property type="component" value="Unassembled WGS sequence"/>
</dbReference>
<dbReference type="AlphaFoldDB" id="A0AA39T8T2"/>
<gene>
    <name evidence="1" type="ORF">EDD18DRAFT_1094746</name>
</gene>
<comment type="caution">
    <text evidence="1">The sequence shown here is derived from an EMBL/GenBank/DDBJ whole genome shotgun (WGS) entry which is preliminary data.</text>
</comment>
<evidence type="ECO:0000313" key="1">
    <source>
        <dbReference type="EMBL" id="KAK0472121.1"/>
    </source>
</evidence>
<accession>A0AA39T8T2</accession>
<keyword evidence="2" id="KW-1185">Reference proteome</keyword>
<reference evidence="1" key="1">
    <citation type="submission" date="2023-06" db="EMBL/GenBank/DDBJ databases">
        <authorList>
            <consortium name="Lawrence Berkeley National Laboratory"/>
            <person name="Ahrendt S."/>
            <person name="Sahu N."/>
            <person name="Indic B."/>
            <person name="Wong-Bajracharya J."/>
            <person name="Merenyi Z."/>
            <person name="Ke H.-M."/>
            <person name="Monk M."/>
            <person name="Kocsube S."/>
            <person name="Drula E."/>
            <person name="Lipzen A."/>
            <person name="Balint B."/>
            <person name="Henrissat B."/>
            <person name="Andreopoulos B."/>
            <person name="Martin F.M."/>
            <person name="Harder C.B."/>
            <person name="Rigling D."/>
            <person name="Ford K.L."/>
            <person name="Foster G.D."/>
            <person name="Pangilinan J."/>
            <person name="Papanicolaou A."/>
            <person name="Barry K."/>
            <person name="LaButti K."/>
            <person name="Viragh M."/>
            <person name="Koriabine M."/>
            <person name="Yan M."/>
            <person name="Riley R."/>
            <person name="Champramary S."/>
            <person name="Plett K.L."/>
            <person name="Tsai I.J."/>
            <person name="Slot J."/>
            <person name="Sipos G."/>
            <person name="Plett J."/>
            <person name="Nagy L.G."/>
            <person name="Grigoriev I.V."/>
        </authorList>
    </citation>
    <scope>NUCLEOTIDE SEQUENCE</scope>
    <source>
        <strain evidence="1">HWK02</strain>
    </source>
</reference>
<dbReference type="EMBL" id="JAUEPU010000292">
    <property type="protein sequence ID" value="KAK0472121.1"/>
    <property type="molecule type" value="Genomic_DNA"/>
</dbReference>
<sequence>MALCAWGVRLSTCRRIRGHSQPARTFVRAAERVPYRTKGFQPNLDDLQSYVRRRRELFGSNEILRAALKHGGLMWRLAHDVEGNYSEEFLLTGPSSRVMQIGDVHHTAEGDELWDEILTDDQIDIICGVYKQTDCRAQLTEDVSWFPKPTVWKGCGLDVGFWSADAESWYQHRIAKYISGDFKCENQTQWRKSLKLCRDAPKVAEALETVSRGFLERYVLRRCEFFFSVWLRVEELMMMKR</sequence>
<name>A0AA39T8T2_9AGAR</name>